<sequence>MMLNLLPLLALSITGTVAFQASNLLVDRDVVPVSCSEQGLKTCGAGCIGLTDTCCPDGSGGCPVGKYCILGNNNKYGCCPNGQVCEGAGGAFTSRNVLTETNTEVETNTQTATEQPAETTTYQPPPYPTTSIPSASLPIFTTSIIYPTGSAPSGSAPSGTAPSGTAPSGTAPSGSAPSASPSYTGAPFPPSAATNKGYSAFMLGGLLAGVFVLLL</sequence>
<protein>
    <recommendedName>
        <fullName evidence="5">GPI anchored serine-threonine rich protein</fullName>
    </recommendedName>
</protein>
<name>A0ABR0SCG4_9HYPO</name>
<feature type="compositionally biased region" description="Low complexity" evidence="1">
    <location>
        <begin position="100"/>
        <end position="122"/>
    </location>
</feature>
<reference evidence="3 4" key="1">
    <citation type="submission" date="2024-01" db="EMBL/GenBank/DDBJ databases">
        <title>Complete genome of Cladobotryum mycophilum ATHUM6906.</title>
        <authorList>
            <person name="Christinaki A.C."/>
            <person name="Myridakis A.I."/>
            <person name="Kouvelis V.N."/>
        </authorList>
    </citation>
    <scope>NUCLEOTIDE SEQUENCE [LARGE SCALE GENOMIC DNA]</scope>
    <source>
        <strain evidence="3 4">ATHUM6906</strain>
    </source>
</reference>
<evidence type="ECO:0000256" key="1">
    <source>
        <dbReference type="SAM" id="MobiDB-lite"/>
    </source>
</evidence>
<gene>
    <name evidence="3" type="ORF">PT974_08111</name>
</gene>
<evidence type="ECO:0000313" key="3">
    <source>
        <dbReference type="EMBL" id="KAK5989849.1"/>
    </source>
</evidence>
<feature type="signal peptide" evidence="2">
    <location>
        <begin position="1"/>
        <end position="18"/>
    </location>
</feature>
<dbReference type="EMBL" id="JAVFKD010000014">
    <property type="protein sequence ID" value="KAK5989849.1"/>
    <property type="molecule type" value="Genomic_DNA"/>
</dbReference>
<feature type="region of interest" description="Disordered" evidence="1">
    <location>
        <begin position="100"/>
        <end position="128"/>
    </location>
</feature>
<proteinExistence type="predicted"/>
<evidence type="ECO:0008006" key="5">
    <source>
        <dbReference type="Google" id="ProtNLM"/>
    </source>
</evidence>
<organism evidence="3 4">
    <name type="scientific">Cladobotryum mycophilum</name>
    <dbReference type="NCBI Taxonomy" id="491253"/>
    <lineage>
        <taxon>Eukaryota</taxon>
        <taxon>Fungi</taxon>
        <taxon>Dikarya</taxon>
        <taxon>Ascomycota</taxon>
        <taxon>Pezizomycotina</taxon>
        <taxon>Sordariomycetes</taxon>
        <taxon>Hypocreomycetidae</taxon>
        <taxon>Hypocreales</taxon>
        <taxon>Hypocreaceae</taxon>
        <taxon>Cladobotryum</taxon>
    </lineage>
</organism>
<evidence type="ECO:0000256" key="2">
    <source>
        <dbReference type="SAM" id="SignalP"/>
    </source>
</evidence>
<feature type="region of interest" description="Disordered" evidence="1">
    <location>
        <begin position="151"/>
        <end position="184"/>
    </location>
</feature>
<keyword evidence="4" id="KW-1185">Reference proteome</keyword>
<evidence type="ECO:0000313" key="4">
    <source>
        <dbReference type="Proteomes" id="UP001338125"/>
    </source>
</evidence>
<feature type="chain" id="PRO_5047481961" description="GPI anchored serine-threonine rich protein" evidence="2">
    <location>
        <begin position="19"/>
        <end position="215"/>
    </location>
</feature>
<accession>A0ABR0SCG4</accession>
<comment type="caution">
    <text evidence="3">The sequence shown here is derived from an EMBL/GenBank/DDBJ whole genome shotgun (WGS) entry which is preliminary data.</text>
</comment>
<dbReference type="Proteomes" id="UP001338125">
    <property type="component" value="Unassembled WGS sequence"/>
</dbReference>
<keyword evidence="2" id="KW-0732">Signal</keyword>